<feature type="transmembrane region" description="Helical" evidence="4">
    <location>
        <begin position="187"/>
        <end position="207"/>
    </location>
</feature>
<evidence type="ECO:0000313" key="8">
    <source>
        <dbReference type="Proteomes" id="UP001165306"/>
    </source>
</evidence>
<dbReference type="Gene3D" id="1.10.287.950">
    <property type="entry name" value="Methyl-accepting chemotaxis protein"/>
    <property type="match status" value="1"/>
</dbReference>
<name>A0AA41WJR7_9BACT</name>
<protein>
    <submittedName>
        <fullName evidence="7">MCP four helix bundle domain-containing protein</fullName>
    </submittedName>
</protein>
<dbReference type="Pfam" id="PF12729">
    <property type="entry name" value="4HB_MCP_1"/>
    <property type="match status" value="1"/>
</dbReference>
<gene>
    <name evidence="7" type="ORF">NET02_16180</name>
</gene>
<evidence type="ECO:0000259" key="6">
    <source>
        <dbReference type="PROSITE" id="PS50885"/>
    </source>
</evidence>
<keyword evidence="4" id="KW-0812">Transmembrane</keyword>
<dbReference type="InterPro" id="IPR024478">
    <property type="entry name" value="HlyB_4HB_MCP"/>
</dbReference>
<feature type="non-terminal residue" evidence="7">
    <location>
        <position position="469"/>
    </location>
</feature>
<dbReference type="SUPFAM" id="SSF58104">
    <property type="entry name" value="Methyl-accepting chemotaxis protein (MCP) signaling domain"/>
    <property type="match status" value="2"/>
</dbReference>
<keyword evidence="8" id="KW-1185">Reference proteome</keyword>
<evidence type="ECO:0000256" key="3">
    <source>
        <dbReference type="PROSITE-ProRule" id="PRU00284"/>
    </source>
</evidence>
<dbReference type="PANTHER" id="PTHR32089:SF112">
    <property type="entry name" value="LYSOZYME-LIKE PROTEIN-RELATED"/>
    <property type="match status" value="1"/>
</dbReference>
<dbReference type="Gene3D" id="6.10.340.10">
    <property type="match status" value="1"/>
</dbReference>
<dbReference type="CDD" id="cd06225">
    <property type="entry name" value="HAMP"/>
    <property type="match status" value="1"/>
</dbReference>
<dbReference type="GO" id="GO:0016020">
    <property type="term" value="C:membrane"/>
    <property type="evidence" value="ECO:0007669"/>
    <property type="project" value="InterPro"/>
</dbReference>
<keyword evidence="4" id="KW-1133">Transmembrane helix</keyword>
<dbReference type="EMBL" id="JAMSLR010000023">
    <property type="protein sequence ID" value="MCM8750681.1"/>
    <property type="molecule type" value="Genomic_DNA"/>
</dbReference>
<dbReference type="SMART" id="SM00304">
    <property type="entry name" value="HAMP"/>
    <property type="match status" value="1"/>
</dbReference>
<dbReference type="Pfam" id="PF00015">
    <property type="entry name" value="MCPsignal"/>
    <property type="match status" value="1"/>
</dbReference>
<dbReference type="Pfam" id="PF00672">
    <property type="entry name" value="HAMP"/>
    <property type="match status" value="1"/>
</dbReference>
<dbReference type="PROSITE" id="PS50111">
    <property type="entry name" value="CHEMOTAXIS_TRANSDUC_2"/>
    <property type="match status" value="1"/>
</dbReference>
<dbReference type="InterPro" id="IPR003660">
    <property type="entry name" value="HAMP_dom"/>
</dbReference>
<organism evidence="7 8">
    <name type="scientific">Thermalbibacter longus</name>
    <dbReference type="NCBI Taxonomy" id="2951981"/>
    <lineage>
        <taxon>Bacteria</taxon>
        <taxon>Pseudomonadati</taxon>
        <taxon>Thermomicrobiota</taxon>
        <taxon>Thermomicrobia</taxon>
        <taxon>Thermomicrobiales</taxon>
        <taxon>Thermomicrobiaceae</taxon>
        <taxon>Thermalbibacter</taxon>
    </lineage>
</organism>
<dbReference type="InterPro" id="IPR004089">
    <property type="entry name" value="MCPsignal_dom"/>
</dbReference>
<feature type="domain" description="Methyl-accepting transducer" evidence="5">
    <location>
        <begin position="344"/>
        <end position="469"/>
    </location>
</feature>
<dbReference type="Proteomes" id="UP001165306">
    <property type="component" value="Unassembled WGS sequence"/>
</dbReference>
<dbReference type="GO" id="GO:0007165">
    <property type="term" value="P:signal transduction"/>
    <property type="evidence" value="ECO:0007669"/>
    <property type="project" value="UniProtKB-KW"/>
</dbReference>
<dbReference type="RefSeq" id="WP_284058468.1">
    <property type="nucleotide sequence ID" value="NZ_JAMSLR010000023.1"/>
</dbReference>
<dbReference type="PANTHER" id="PTHR32089">
    <property type="entry name" value="METHYL-ACCEPTING CHEMOTAXIS PROTEIN MCPB"/>
    <property type="match status" value="1"/>
</dbReference>
<dbReference type="PROSITE" id="PS50885">
    <property type="entry name" value="HAMP"/>
    <property type="match status" value="1"/>
</dbReference>
<evidence type="ECO:0000256" key="4">
    <source>
        <dbReference type="SAM" id="Phobius"/>
    </source>
</evidence>
<comment type="similarity">
    <text evidence="2">Belongs to the methyl-accepting chemotaxis (MCP) protein family.</text>
</comment>
<feature type="transmembrane region" description="Helical" evidence="4">
    <location>
        <begin position="9"/>
        <end position="31"/>
    </location>
</feature>
<comment type="caution">
    <text evidence="7">The sequence shown here is derived from an EMBL/GenBank/DDBJ whole genome shotgun (WGS) entry which is preliminary data.</text>
</comment>
<reference evidence="7" key="1">
    <citation type="submission" date="2022-06" db="EMBL/GenBank/DDBJ databases">
        <title>CFH 74404 Thermomicrobiaceae sp.</title>
        <authorList>
            <person name="Ming H."/>
            <person name="Li W.-J."/>
            <person name="Zhao Z."/>
        </authorList>
    </citation>
    <scope>NUCLEOTIDE SEQUENCE</scope>
    <source>
        <strain evidence="7">CFH 74404</strain>
    </source>
</reference>
<keyword evidence="4" id="KW-0472">Membrane</keyword>
<evidence type="ECO:0000256" key="1">
    <source>
        <dbReference type="ARBA" id="ARBA00023224"/>
    </source>
</evidence>
<feature type="domain" description="HAMP" evidence="6">
    <location>
        <begin position="224"/>
        <end position="283"/>
    </location>
</feature>
<evidence type="ECO:0000259" key="5">
    <source>
        <dbReference type="PROSITE" id="PS50111"/>
    </source>
</evidence>
<sequence>MQLSLQQKLLGLIAGLLVATLIVAVVGWNGLRQTQGEVNQVATDTASMDQLARLTHQMLSVRTAVLKHIMVQDQATKGQLDSEIAQLDQEIGQIFDEWEAADPGGKYRDVREQLASAWAAYVETRDNVALAASRRFDTVAATQAVNGELAQRFAAVDDAITEARQQMRAQTEVSVTSAHSTVSRSELILLGVTLGAAVLGIAVGILLTRPIVRAAQAIAGVSEQLAARDLVSLEQALQRLAQGDLTADFAVDAQPIPVSGRDELGRAAQAFNRMLERLGQVGAAFGQTITGLNQLVAQVRGAVIAVNQAGDQSLQLAGQIAGATQAVAQTIQDVAQGSAQQAEQVTTASTATAEMAQTIEAVAKAAQEQGRALQRAAELAQTIAEHNQQLEQIARQVVDSATHNAQQAQTGAQTVEQSMAAMLRVRTQVEETAHTMRALGEQSQQIGRIVQTIEDLTEQTNLLALNAAI</sequence>
<evidence type="ECO:0000313" key="7">
    <source>
        <dbReference type="EMBL" id="MCM8750681.1"/>
    </source>
</evidence>
<dbReference type="AlphaFoldDB" id="A0AA41WJR7"/>
<evidence type="ECO:0000256" key="2">
    <source>
        <dbReference type="ARBA" id="ARBA00029447"/>
    </source>
</evidence>
<proteinExistence type="inferred from homology"/>
<accession>A0AA41WJR7</accession>
<keyword evidence="1 3" id="KW-0807">Transducer</keyword>